<proteinExistence type="predicted"/>
<accession>A0A1I7UAF9</accession>
<keyword evidence="2" id="KW-1185">Reference proteome</keyword>
<dbReference type="WBParaSite" id="Csp11.Scaffold629.g16499.t1">
    <property type="protein sequence ID" value="Csp11.Scaffold629.g16499.t1"/>
    <property type="gene ID" value="Csp11.Scaffold629.g16499"/>
</dbReference>
<reference evidence="3" key="1">
    <citation type="submission" date="2016-11" db="UniProtKB">
        <authorList>
            <consortium name="WormBaseParasite"/>
        </authorList>
    </citation>
    <scope>IDENTIFICATION</scope>
</reference>
<dbReference type="AlphaFoldDB" id="A0A1I7UAF9"/>
<evidence type="ECO:0000313" key="2">
    <source>
        <dbReference type="Proteomes" id="UP000095282"/>
    </source>
</evidence>
<sequence length="127" mass="13601">MSADCKTTPLVNSETPGCSPVYSMGENKTHTLVAVTASENSQKTPVIPVAMSETIKDGQAGACSSEKLGKIGMNEEGGQQEKKKRHSKKPTSRLFIGYHSTGQRVFLTNCPMRSSAEDSSTESETES</sequence>
<feature type="compositionally biased region" description="Basic residues" evidence="1">
    <location>
        <begin position="82"/>
        <end position="91"/>
    </location>
</feature>
<feature type="region of interest" description="Disordered" evidence="1">
    <location>
        <begin position="1"/>
        <end position="24"/>
    </location>
</feature>
<protein>
    <submittedName>
        <fullName evidence="3">Fibrous sheath-interacting protein 1</fullName>
    </submittedName>
</protein>
<dbReference type="Proteomes" id="UP000095282">
    <property type="component" value="Unplaced"/>
</dbReference>
<name>A0A1I7UAF9_9PELO</name>
<evidence type="ECO:0000313" key="3">
    <source>
        <dbReference type="WBParaSite" id="Csp11.Scaffold629.g16499.t1"/>
    </source>
</evidence>
<evidence type="ECO:0000256" key="1">
    <source>
        <dbReference type="SAM" id="MobiDB-lite"/>
    </source>
</evidence>
<feature type="region of interest" description="Disordered" evidence="1">
    <location>
        <begin position="58"/>
        <end position="92"/>
    </location>
</feature>
<organism evidence="2 3">
    <name type="scientific">Caenorhabditis tropicalis</name>
    <dbReference type="NCBI Taxonomy" id="1561998"/>
    <lineage>
        <taxon>Eukaryota</taxon>
        <taxon>Metazoa</taxon>
        <taxon>Ecdysozoa</taxon>
        <taxon>Nematoda</taxon>
        <taxon>Chromadorea</taxon>
        <taxon>Rhabditida</taxon>
        <taxon>Rhabditina</taxon>
        <taxon>Rhabditomorpha</taxon>
        <taxon>Rhabditoidea</taxon>
        <taxon>Rhabditidae</taxon>
        <taxon>Peloderinae</taxon>
        <taxon>Caenorhabditis</taxon>
    </lineage>
</organism>